<sequence length="610" mass="66760">MEKKDERLTQKNQDTEPNEHVISEDHGQTHMDYAKKNPKTGSPLHDIVSPVTQQYLPTLQWLYTPQMTLEHPVGRYTFNFQQNSPVDANQKQVPFLNPQQQQQNPVNNQTQIGQSQVNPGAGAFWLPRTGLHAASTSHQPITPMVAPESTWQAPVVVGGASSGPEPMSTYCYQSGYSYPLGFPGPWYPSTLGGQPQQSHPPYSLHYPSCAGVYGFFGVPPPMFDSSLSGQPHQRGVIPLATKLSQKHQQMWEAQSAENVHLRTALSHMEAEIAAHRSRLMWLEAEVSSLKAHRDSVMVGSVGAATVLSVQTSKRGRPKRAIASSSPTVLPFSDDLQPKARRRKTMLSCKVEPETKGLNSNKESLKQEEHGLKPTNQMLGIGTISIQAKDDVKISTCMDGSVSEINGSKLKLSTDIPSPSTLQNQTHLSPMIQISGSRRNSSLESKASGKEENRKTAFSIPPQPAKETNSKGASALQTQMWNSNTLSNACRRNMLDIRRSHAFYDDTNIVRHGAKVFSGWSFVNEDASEEHEDLMGSGKDEGEMEEDTSSAADEMSQAKAEDNLGTEPSTMISKGNCPCTGAYFSLNEEGPALRAAAGICQKRGLVSAFAF</sequence>
<reference evidence="1 2" key="1">
    <citation type="journal article" date="2022" name="Hortic Res">
        <title>A haplotype resolved chromosomal level avocado genome allows analysis of novel avocado genes.</title>
        <authorList>
            <person name="Nath O."/>
            <person name="Fletcher S.J."/>
            <person name="Hayward A."/>
            <person name="Shaw L.M."/>
            <person name="Masouleh A.K."/>
            <person name="Furtado A."/>
            <person name="Henry R.J."/>
            <person name="Mitter N."/>
        </authorList>
    </citation>
    <scope>NUCLEOTIDE SEQUENCE [LARGE SCALE GENOMIC DNA]</scope>
    <source>
        <strain evidence="2">cv. Hass</strain>
    </source>
</reference>
<name>A0ACC2LYF7_PERAE</name>
<comment type="caution">
    <text evidence="1">The sequence shown here is derived from an EMBL/GenBank/DDBJ whole genome shotgun (WGS) entry which is preliminary data.</text>
</comment>
<dbReference type="Proteomes" id="UP001234297">
    <property type="component" value="Chromosome 3"/>
</dbReference>
<accession>A0ACC2LYF7</accession>
<gene>
    <name evidence="1" type="ORF">MRB53_012490</name>
</gene>
<proteinExistence type="predicted"/>
<protein>
    <submittedName>
        <fullName evidence="1">Uncharacterized protein</fullName>
    </submittedName>
</protein>
<keyword evidence="2" id="KW-1185">Reference proteome</keyword>
<organism evidence="1 2">
    <name type="scientific">Persea americana</name>
    <name type="common">Avocado</name>
    <dbReference type="NCBI Taxonomy" id="3435"/>
    <lineage>
        <taxon>Eukaryota</taxon>
        <taxon>Viridiplantae</taxon>
        <taxon>Streptophyta</taxon>
        <taxon>Embryophyta</taxon>
        <taxon>Tracheophyta</taxon>
        <taxon>Spermatophyta</taxon>
        <taxon>Magnoliopsida</taxon>
        <taxon>Magnoliidae</taxon>
        <taxon>Laurales</taxon>
        <taxon>Lauraceae</taxon>
        <taxon>Persea</taxon>
    </lineage>
</organism>
<evidence type="ECO:0000313" key="2">
    <source>
        <dbReference type="Proteomes" id="UP001234297"/>
    </source>
</evidence>
<evidence type="ECO:0000313" key="1">
    <source>
        <dbReference type="EMBL" id="KAJ8638223.1"/>
    </source>
</evidence>
<dbReference type="EMBL" id="CM056811">
    <property type="protein sequence ID" value="KAJ8638223.1"/>
    <property type="molecule type" value="Genomic_DNA"/>
</dbReference>